<dbReference type="UniPathway" id="UPA00251">
    <property type="reaction ID" value="UER00321"/>
</dbReference>
<dbReference type="GO" id="GO:0005829">
    <property type="term" value="C:cytosol"/>
    <property type="evidence" value="ECO:0007669"/>
    <property type="project" value="TreeGrafter"/>
</dbReference>
<feature type="domain" description="Uroporphyrinogen decarboxylase (URO-D)" evidence="12">
    <location>
        <begin position="153"/>
        <end position="169"/>
    </location>
</feature>
<keyword evidence="4 8" id="KW-0963">Cytoplasm</keyword>
<dbReference type="GO" id="GO:0019353">
    <property type="term" value="P:protoporphyrinogen IX biosynthetic process from glutamate"/>
    <property type="evidence" value="ECO:0007669"/>
    <property type="project" value="TreeGrafter"/>
</dbReference>
<dbReference type="KEGG" id="rpm:RSPPHO_00921"/>
<comment type="catalytic activity">
    <reaction evidence="8 9">
        <text>uroporphyrinogen III + 4 H(+) = coproporphyrinogen III + 4 CO2</text>
        <dbReference type="Rhea" id="RHEA:19865"/>
        <dbReference type="ChEBI" id="CHEBI:15378"/>
        <dbReference type="ChEBI" id="CHEBI:16526"/>
        <dbReference type="ChEBI" id="CHEBI:57308"/>
        <dbReference type="ChEBI" id="CHEBI:57309"/>
        <dbReference type="EC" id="4.1.1.37"/>
    </reaction>
</comment>
<keyword evidence="14" id="KW-1185">Reference proteome</keyword>
<feature type="binding site" evidence="8">
    <location>
        <begin position="39"/>
        <end position="43"/>
    </location>
    <ligand>
        <name>substrate</name>
    </ligand>
</feature>
<dbReference type="AlphaFoldDB" id="H6SRL8"/>
<dbReference type="STRING" id="1150469.RSPPHO_00921"/>
<feature type="binding site" evidence="8">
    <location>
        <position position="165"/>
    </location>
    <ligand>
        <name>substrate</name>
    </ligand>
</feature>
<dbReference type="EC" id="4.1.1.37" evidence="3 8"/>
<evidence type="ECO:0000256" key="4">
    <source>
        <dbReference type="ARBA" id="ARBA00022490"/>
    </source>
</evidence>
<comment type="subcellular location">
    <subcellularLocation>
        <location evidence="8">Cytoplasm</location>
    </subcellularLocation>
</comment>
<comment type="caution">
    <text evidence="8">Lacks conserved residue(s) required for the propagation of feature annotation.</text>
</comment>
<keyword evidence="5 8" id="KW-0210">Decarboxylase</keyword>
<dbReference type="InterPro" id="IPR000257">
    <property type="entry name" value="Uroporphyrinogen_deCOase"/>
</dbReference>
<evidence type="ECO:0000259" key="12">
    <source>
        <dbReference type="PROSITE" id="PS00907"/>
    </source>
</evidence>
<name>H6SRL8_PARPM</name>
<evidence type="ECO:0000256" key="3">
    <source>
        <dbReference type="ARBA" id="ARBA00012288"/>
    </source>
</evidence>
<dbReference type="eggNOG" id="COG0407">
    <property type="taxonomic scope" value="Bacteria"/>
</dbReference>
<evidence type="ECO:0000256" key="8">
    <source>
        <dbReference type="HAMAP-Rule" id="MF_00218"/>
    </source>
</evidence>
<protein>
    <recommendedName>
        <fullName evidence="3 8">Uroporphyrinogen decarboxylase</fullName>
        <shortName evidence="8">UPD</shortName>
        <shortName evidence="8">URO-D</shortName>
        <ecNumber evidence="3 8">4.1.1.37</ecNumber>
    </recommendedName>
</protein>
<dbReference type="NCBIfam" id="TIGR01464">
    <property type="entry name" value="hemE"/>
    <property type="match status" value="1"/>
</dbReference>
<keyword evidence="6 8" id="KW-0456">Lyase</keyword>
<feature type="site" description="Transition state stabilizer" evidence="8">
    <location>
        <position position="89"/>
    </location>
</feature>
<accession>H6SRL8</accession>
<evidence type="ECO:0000256" key="10">
    <source>
        <dbReference type="RuleBase" id="RU004169"/>
    </source>
</evidence>
<evidence type="ECO:0000259" key="11">
    <source>
        <dbReference type="PROSITE" id="PS00906"/>
    </source>
</evidence>
<dbReference type="Pfam" id="PF01208">
    <property type="entry name" value="URO-D"/>
    <property type="match status" value="1"/>
</dbReference>
<evidence type="ECO:0000256" key="5">
    <source>
        <dbReference type="ARBA" id="ARBA00022793"/>
    </source>
</evidence>
<dbReference type="GO" id="GO:0004853">
    <property type="term" value="F:uroporphyrinogen decarboxylase activity"/>
    <property type="evidence" value="ECO:0007669"/>
    <property type="project" value="UniProtKB-UniRule"/>
</dbReference>
<evidence type="ECO:0000256" key="9">
    <source>
        <dbReference type="RuleBase" id="RU000554"/>
    </source>
</evidence>
<dbReference type="InterPro" id="IPR006361">
    <property type="entry name" value="Uroporphyrinogen_deCO2ase_HemE"/>
</dbReference>
<evidence type="ECO:0000256" key="1">
    <source>
        <dbReference type="ARBA" id="ARBA00004804"/>
    </source>
</evidence>
<gene>
    <name evidence="8 13" type="primary">hemE</name>
    <name evidence="13" type="ORF">RSPPHO_00921</name>
</gene>
<feature type="binding site" evidence="8">
    <location>
        <position position="220"/>
    </location>
    <ligand>
        <name>substrate</name>
    </ligand>
</feature>
<dbReference type="PROSITE" id="PS00907">
    <property type="entry name" value="UROD_2"/>
    <property type="match status" value="1"/>
</dbReference>
<comment type="pathway">
    <text evidence="1 8 9">Porphyrin-containing compound metabolism; protoporphyrin-IX biosynthesis; coproporphyrinogen-III from 5-aminolevulinate: step 4/4.</text>
</comment>
<dbReference type="HOGENOM" id="CLU_040933_0_0_5"/>
<comment type="subunit">
    <text evidence="8">Homodimer.</text>
</comment>
<dbReference type="CDD" id="cd00717">
    <property type="entry name" value="URO-D"/>
    <property type="match status" value="1"/>
</dbReference>
<feature type="binding site" evidence="8">
    <location>
        <position position="336"/>
    </location>
    <ligand>
        <name>substrate</name>
    </ligand>
</feature>
<evidence type="ECO:0000313" key="14">
    <source>
        <dbReference type="Proteomes" id="UP000033220"/>
    </source>
</evidence>
<dbReference type="PANTHER" id="PTHR21091:SF169">
    <property type="entry name" value="UROPORPHYRINOGEN DECARBOXYLASE"/>
    <property type="match status" value="1"/>
</dbReference>
<feature type="domain" description="Uroporphyrinogen decarboxylase (URO-D)" evidence="11">
    <location>
        <begin position="34"/>
        <end position="43"/>
    </location>
</feature>
<evidence type="ECO:0000313" key="13">
    <source>
        <dbReference type="EMBL" id="CCG07547.1"/>
    </source>
</evidence>
<proteinExistence type="inferred from homology"/>
<dbReference type="Proteomes" id="UP000033220">
    <property type="component" value="Chromosome DSM 122"/>
</dbReference>
<dbReference type="EMBL" id="HE663493">
    <property type="protein sequence ID" value="CCG07547.1"/>
    <property type="molecule type" value="Genomic_DNA"/>
</dbReference>
<dbReference type="FunFam" id="3.20.20.210:FF:000007">
    <property type="entry name" value="Uroporphyrinogen decarboxylase"/>
    <property type="match status" value="1"/>
</dbReference>
<comment type="similarity">
    <text evidence="2 8 10">Belongs to the uroporphyrinogen decarboxylase family.</text>
</comment>
<keyword evidence="7 8" id="KW-0627">Porphyrin biosynthesis</keyword>
<dbReference type="SUPFAM" id="SSF51726">
    <property type="entry name" value="UROD/MetE-like"/>
    <property type="match status" value="1"/>
</dbReference>
<dbReference type="Gene3D" id="3.20.20.210">
    <property type="match status" value="1"/>
</dbReference>
<dbReference type="HAMAP" id="MF_00218">
    <property type="entry name" value="URO_D"/>
    <property type="match status" value="1"/>
</dbReference>
<reference evidence="13 14" key="1">
    <citation type="submission" date="2012-02" db="EMBL/GenBank/DDBJ databases">
        <title>Shotgun genome sequence of Phaeospirillum photometricum DSM 122.</title>
        <authorList>
            <person name="Duquesne K."/>
            <person name="Sturgis J."/>
        </authorList>
    </citation>
    <scope>NUCLEOTIDE SEQUENCE [LARGE SCALE GENOMIC DNA]</scope>
    <source>
        <strain evidence="14">DSM122</strain>
    </source>
</reference>
<evidence type="ECO:0000256" key="2">
    <source>
        <dbReference type="ARBA" id="ARBA00009935"/>
    </source>
</evidence>
<dbReference type="PATRIC" id="fig|1150469.3.peg.1057"/>
<dbReference type="PANTHER" id="PTHR21091">
    <property type="entry name" value="METHYLTETRAHYDROFOLATE:HOMOCYSTEINE METHYLTRANSFERASE RELATED"/>
    <property type="match status" value="1"/>
</dbReference>
<dbReference type="InterPro" id="IPR038071">
    <property type="entry name" value="UROD/MetE-like_sf"/>
</dbReference>
<dbReference type="PROSITE" id="PS00906">
    <property type="entry name" value="UROD_1"/>
    <property type="match status" value="1"/>
</dbReference>
<evidence type="ECO:0000256" key="6">
    <source>
        <dbReference type="ARBA" id="ARBA00023239"/>
    </source>
</evidence>
<comment type="function">
    <text evidence="8">Catalyzes the decarboxylation of four acetate groups of uroporphyrinogen-III to yield coproporphyrinogen-III.</text>
</comment>
<evidence type="ECO:0000256" key="7">
    <source>
        <dbReference type="ARBA" id="ARBA00023244"/>
    </source>
</evidence>
<feature type="binding site" evidence="8">
    <location>
        <position position="89"/>
    </location>
    <ligand>
        <name>substrate</name>
    </ligand>
</feature>
<sequence>MCSAMREKGSVTEASKPKKAFLRVLAGETLSPPPVWLMRQAGRYLPEYRETREKAGGFLDLCYTPDLAVEVTLQPLRRYNFDAAILFSDILVLPHALGRSVSFKVGEGPVLDPIKSEADIAGLDPEGIATRLKPVLETVSGLARAIPETTALIGFAGAPWTVATYMLEGGSSKDFAEAKAMMFGQPALFARLMETLVEATSRYLIAQIDAGAEAVQLFDTWAGVLPETYFRQWVIGPIGEITRRIHTERPGVPVIGFPKGAGLLAEEFVKETGVDGIGLDATVPVRWAAKTLQPHCAVQGNLDPLLLVTGGSAMETAVREIREALEHGPFIFNLGHGIVPPTPPENVAHLMDLLRRPL</sequence>
<organism evidence="13 14">
    <name type="scientific">Pararhodospirillum photometricum DSM 122</name>
    <dbReference type="NCBI Taxonomy" id="1150469"/>
    <lineage>
        <taxon>Bacteria</taxon>
        <taxon>Pseudomonadati</taxon>
        <taxon>Pseudomonadota</taxon>
        <taxon>Alphaproteobacteria</taxon>
        <taxon>Rhodospirillales</taxon>
        <taxon>Rhodospirillaceae</taxon>
        <taxon>Pararhodospirillum</taxon>
    </lineage>
</organism>